<comment type="caution">
    <text evidence="1">The sequence shown here is derived from an EMBL/GenBank/DDBJ whole genome shotgun (WGS) entry which is preliminary data.</text>
</comment>
<dbReference type="InterPro" id="IPR036736">
    <property type="entry name" value="ACP-like_sf"/>
</dbReference>
<evidence type="ECO:0008006" key="3">
    <source>
        <dbReference type="Google" id="ProtNLM"/>
    </source>
</evidence>
<dbReference type="EMBL" id="QUOU01000001">
    <property type="protein sequence ID" value="REL26062.1"/>
    <property type="molecule type" value="Genomic_DNA"/>
</dbReference>
<accession>A0A3E0TPS6</accession>
<gene>
    <name evidence="1" type="ORF">DXX93_05400</name>
</gene>
<evidence type="ECO:0000313" key="1">
    <source>
        <dbReference type="EMBL" id="REL26062.1"/>
    </source>
</evidence>
<dbReference type="Gene3D" id="1.10.1200.10">
    <property type="entry name" value="ACP-like"/>
    <property type="match status" value="1"/>
</dbReference>
<sequence>MISTLSLQTFFIDFLTERGISSSLDEIDNFNFMASGLLDSFELLSMFIQLEMSFGIKLTPEEISDEANADVCGLVNTLLAKAQ</sequence>
<dbReference type="OrthoDB" id="6305838at2"/>
<evidence type="ECO:0000313" key="2">
    <source>
        <dbReference type="Proteomes" id="UP000256478"/>
    </source>
</evidence>
<dbReference type="Proteomes" id="UP000256478">
    <property type="component" value="Unassembled WGS sequence"/>
</dbReference>
<dbReference type="RefSeq" id="WP_116007183.1">
    <property type="nucleotide sequence ID" value="NZ_QUOU01000001.1"/>
</dbReference>
<dbReference type="AlphaFoldDB" id="A0A3E0TPS6"/>
<reference evidence="1 2" key="1">
    <citation type="submission" date="2018-08" db="EMBL/GenBank/DDBJ databases">
        <title>Thalassotalea euphylliae genome.</title>
        <authorList>
            <person name="Summers S."/>
            <person name="Rice S.A."/>
            <person name="Freckelton M.L."/>
            <person name="Nedved B.T."/>
            <person name="Hadfield M.G."/>
        </authorList>
    </citation>
    <scope>NUCLEOTIDE SEQUENCE [LARGE SCALE GENOMIC DNA]</scope>
    <source>
        <strain evidence="1 2">H1</strain>
    </source>
</reference>
<proteinExistence type="predicted"/>
<organism evidence="1 2">
    <name type="scientific">Thalassotalea euphylliae</name>
    <dbReference type="NCBI Taxonomy" id="1655234"/>
    <lineage>
        <taxon>Bacteria</taxon>
        <taxon>Pseudomonadati</taxon>
        <taxon>Pseudomonadota</taxon>
        <taxon>Gammaproteobacteria</taxon>
        <taxon>Alteromonadales</taxon>
        <taxon>Colwelliaceae</taxon>
        <taxon>Thalassotalea</taxon>
    </lineage>
</organism>
<protein>
    <recommendedName>
        <fullName evidence="3">Acyl carrier protein</fullName>
    </recommendedName>
</protein>
<name>A0A3E0TPS6_9GAMM</name>
<dbReference type="SUPFAM" id="SSF47336">
    <property type="entry name" value="ACP-like"/>
    <property type="match status" value="1"/>
</dbReference>